<dbReference type="Proteomes" id="UP000231919">
    <property type="component" value="Unassembled WGS sequence"/>
</dbReference>
<proteinExistence type="predicted"/>
<keyword evidence="2" id="KW-1185">Reference proteome</keyword>
<gene>
    <name evidence="1" type="ORF">CH378_16225</name>
</gene>
<protein>
    <submittedName>
        <fullName evidence="1">Uncharacterized protein</fullName>
    </submittedName>
</protein>
<evidence type="ECO:0000313" key="2">
    <source>
        <dbReference type="Proteomes" id="UP000231919"/>
    </source>
</evidence>
<organism evidence="1 2">
    <name type="scientific">Leptospira kmetyi</name>
    <dbReference type="NCBI Taxonomy" id="408139"/>
    <lineage>
        <taxon>Bacteria</taxon>
        <taxon>Pseudomonadati</taxon>
        <taxon>Spirochaetota</taxon>
        <taxon>Spirochaetia</taxon>
        <taxon>Leptospirales</taxon>
        <taxon>Leptospiraceae</taxon>
        <taxon>Leptospira</taxon>
    </lineage>
</organism>
<comment type="caution">
    <text evidence="1">The sequence shown here is derived from an EMBL/GenBank/DDBJ whole genome shotgun (WGS) entry which is preliminary data.</text>
</comment>
<evidence type="ECO:0000313" key="1">
    <source>
        <dbReference type="EMBL" id="PJZ28746.1"/>
    </source>
</evidence>
<dbReference type="RefSeq" id="WP_100739047.1">
    <property type="nucleotide sequence ID" value="NZ_NPDO01000018.1"/>
</dbReference>
<reference evidence="1 2" key="1">
    <citation type="submission" date="2017-07" db="EMBL/GenBank/DDBJ databases">
        <title>Leptospira spp. isolated from tropical soils.</title>
        <authorList>
            <person name="Thibeaux R."/>
            <person name="Iraola G."/>
            <person name="Ferres I."/>
            <person name="Bierque E."/>
            <person name="Girault D."/>
            <person name="Soupe-Gilbert M.-E."/>
            <person name="Picardeau M."/>
            <person name="Goarant C."/>
        </authorList>
    </citation>
    <scope>NUCLEOTIDE SEQUENCE [LARGE SCALE GENOMIC DNA]</scope>
    <source>
        <strain evidence="1 2">JW2-C-B1</strain>
    </source>
</reference>
<dbReference type="EMBL" id="NPDP01000033">
    <property type="protein sequence ID" value="PJZ28746.1"/>
    <property type="molecule type" value="Genomic_DNA"/>
</dbReference>
<sequence length="218" mass="24596">MKIGLVSIKESDNFLQYFSGGQLWRDAERNDYYQSGSVSARGDDLTGFGTEFVSNSPLISGETLDLESQLVKVVSVTNDSNAKIKGLEFEIQESIRYRRIPETKVESLSKLYQRKREALNTAFLKLQNSESFNYDQVSEESLKKAQIVFALELFKTPSNKHDENRANGIQSYSISDQSYTYKSGIVKDIPESVYDFVKKEGSKKSGKLFRGSPGVGFF</sequence>
<accession>A0ABX4N5Z1</accession>
<name>A0ABX4N5Z1_9LEPT</name>